<keyword evidence="3" id="KW-1185">Reference proteome</keyword>
<name>A0ABY7ZPS2_9ACTN</name>
<dbReference type="InterPro" id="IPR036291">
    <property type="entry name" value="NAD(P)-bd_dom_sf"/>
</dbReference>
<dbReference type="Pfam" id="PF13460">
    <property type="entry name" value="NAD_binding_10"/>
    <property type="match status" value="1"/>
</dbReference>
<dbReference type="InterPro" id="IPR051604">
    <property type="entry name" value="Ergot_Alk_Oxidoreductase"/>
</dbReference>
<gene>
    <name evidence="2" type="ORF">PVK37_26355</name>
</gene>
<dbReference type="Proteomes" id="UP001219605">
    <property type="component" value="Chromosome"/>
</dbReference>
<reference evidence="2 3" key="1">
    <citation type="submission" date="2023-02" db="EMBL/GenBank/DDBJ databases">
        <authorList>
            <person name="Mo P."/>
        </authorList>
    </citation>
    <scope>NUCLEOTIDE SEQUENCE [LARGE SCALE GENOMIC DNA]</scope>
    <source>
        <strain evidence="2 3">HUAS 3</strain>
    </source>
</reference>
<dbReference type="Gene3D" id="3.90.25.10">
    <property type="entry name" value="UDP-galactose 4-epimerase, domain 1"/>
    <property type="match status" value="1"/>
</dbReference>
<feature type="domain" description="NAD(P)-binding" evidence="1">
    <location>
        <begin position="18"/>
        <end position="148"/>
    </location>
</feature>
<dbReference type="RefSeq" id="WP_275030511.1">
    <property type="nucleotide sequence ID" value="NZ_CP118615.1"/>
</dbReference>
<evidence type="ECO:0000259" key="1">
    <source>
        <dbReference type="Pfam" id="PF13460"/>
    </source>
</evidence>
<dbReference type="Gene3D" id="3.40.50.720">
    <property type="entry name" value="NAD(P)-binding Rossmann-like Domain"/>
    <property type="match status" value="1"/>
</dbReference>
<evidence type="ECO:0000313" key="2">
    <source>
        <dbReference type="EMBL" id="WDZ83954.1"/>
    </source>
</evidence>
<dbReference type="PANTHER" id="PTHR43162">
    <property type="match status" value="1"/>
</dbReference>
<organism evidence="2 3">
    <name type="scientific">Micromonospora cathayae</name>
    <dbReference type="NCBI Taxonomy" id="3028804"/>
    <lineage>
        <taxon>Bacteria</taxon>
        <taxon>Bacillati</taxon>
        <taxon>Actinomycetota</taxon>
        <taxon>Actinomycetes</taxon>
        <taxon>Micromonosporales</taxon>
        <taxon>Micromonosporaceae</taxon>
        <taxon>Micromonospora</taxon>
    </lineage>
</organism>
<protein>
    <submittedName>
        <fullName evidence="2">NAD(P)H-binding protein</fullName>
    </submittedName>
</protein>
<dbReference type="InterPro" id="IPR016040">
    <property type="entry name" value="NAD(P)-bd_dom"/>
</dbReference>
<dbReference type="SUPFAM" id="SSF51735">
    <property type="entry name" value="NAD(P)-binding Rossmann-fold domains"/>
    <property type="match status" value="1"/>
</dbReference>
<dbReference type="EMBL" id="CP118615">
    <property type="protein sequence ID" value="WDZ83954.1"/>
    <property type="molecule type" value="Genomic_DNA"/>
</dbReference>
<proteinExistence type="predicted"/>
<accession>A0ABY7ZPS2</accession>
<sequence length="294" mass="31097">MRHANSTGADVARVLVTGVRGKTGLPLAESLAARQGVEVLGGSSDPSTVGINGVHPIAFSWDEPAGWAAAIDGVDAVYVVRPDRVDAPELIGALVAKAAPSTRVVLLSDRDGGHPGSDYPAGWAPSVERVVRGSGRPWTILRPGWFMQVFTDPRFYRHQIADAGELPFPSGDADLAWIDARDIAAVAERALISDGHVGRTYQLSGPESLSLPRTAELLSAAAGHPVIHRDLTVDEAVAGTEGFERDLNRLTFERVRAGSFAVVTDTVARVTGTAPTTLQDFLSANGPALRRTSR</sequence>
<dbReference type="PANTHER" id="PTHR43162:SF1">
    <property type="entry name" value="PRESTALK A DIFFERENTIATION PROTEIN A"/>
    <property type="match status" value="1"/>
</dbReference>
<evidence type="ECO:0000313" key="3">
    <source>
        <dbReference type="Proteomes" id="UP001219605"/>
    </source>
</evidence>